<gene>
    <name evidence="3" type="ORF">SLEP1_g10852</name>
</gene>
<dbReference type="InterPro" id="IPR011990">
    <property type="entry name" value="TPR-like_helical_dom_sf"/>
</dbReference>
<dbReference type="EMBL" id="BPVZ01000011">
    <property type="protein sequence ID" value="GKU97757.1"/>
    <property type="molecule type" value="Genomic_DNA"/>
</dbReference>
<accession>A0AAV5IIV5</accession>
<comment type="caution">
    <text evidence="3">The sequence shown here is derived from an EMBL/GenBank/DDBJ whole genome shotgun (WGS) entry which is preliminary data.</text>
</comment>
<organism evidence="3 4">
    <name type="scientific">Rubroshorea leprosula</name>
    <dbReference type="NCBI Taxonomy" id="152421"/>
    <lineage>
        <taxon>Eukaryota</taxon>
        <taxon>Viridiplantae</taxon>
        <taxon>Streptophyta</taxon>
        <taxon>Embryophyta</taxon>
        <taxon>Tracheophyta</taxon>
        <taxon>Spermatophyta</taxon>
        <taxon>Magnoliopsida</taxon>
        <taxon>eudicotyledons</taxon>
        <taxon>Gunneridae</taxon>
        <taxon>Pentapetalae</taxon>
        <taxon>rosids</taxon>
        <taxon>malvids</taxon>
        <taxon>Malvales</taxon>
        <taxon>Dipterocarpaceae</taxon>
        <taxon>Rubroshorea</taxon>
    </lineage>
</organism>
<dbReference type="Proteomes" id="UP001054252">
    <property type="component" value="Unassembled WGS sequence"/>
</dbReference>
<dbReference type="PROSITE" id="PS51375">
    <property type="entry name" value="PPR"/>
    <property type="match status" value="1"/>
</dbReference>
<feature type="repeat" description="PPR" evidence="2">
    <location>
        <begin position="89"/>
        <end position="123"/>
    </location>
</feature>
<dbReference type="GO" id="GO:0003723">
    <property type="term" value="F:RNA binding"/>
    <property type="evidence" value="ECO:0007669"/>
    <property type="project" value="InterPro"/>
</dbReference>
<dbReference type="FunFam" id="1.25.40.10:FF:000158">
    <property type="entry name" value="pentatricopeptide repeat-containing protein At2g33680"/>
    <property type="match status" value="1"/>
</dbReference>
<protein>
    <recommendedName>
        <fullName evidence="5">Pentatricopeptide repeat-containing protein</fullName>
    </recommendedName>
</protein>
<keyword evidence="1" id="KW-0677">Repeat</keyword>
<dbReference type="Pfam" id="PF20431">
    <property type="entry name" value="E_motif"/>
    <property type="match status" value="1"/>
</dbReference>
<name>A0AAV5IIV5_9ROSI</name>
<dbReference type="GO" id="GO:0099402">
    <property type="term" value="P:plant organ development"/>
    <property type="evidence" value="ECO:0007669"/>
    <property type="project" value="UniProtKB-ARBA"/>
</dbReference>
<evidence type="ECO:0000313" key="4">
    <source>
        <dbReference type="Proteomes" id="UP001054252"/>
    </source>
</evidence>
<evidence type="ECO:0000256" key="2">
    <source>
        <dbReference type="PROSITE-ProRule" id="PRU00708"/>
    </source>
</evidence>
<evidence type="ECO:0000313" key="3">
    <source>
        <dbReference type="EMBL" id="GKU97757.1"/>
    </source>
</evidence>
<dbReference type="Gene3D" id="1.25.40.10">
    <property type="entry name" value="Tetratricopeptide repeat domain"/>
    <property type="match status" value="2"/>
</dbReference>
<dbReference type="InterPro" id="IPR002885">
    <property type="entry name" value="PPR_rpt"/>
</dbReference>
<evidence type="ECO:0008006" key="5">
    <source>
        <dbReference type="Google" id="ProtNLM"/>
    </source>
</evidence>
<sequence>MPPFSKTTNSFTLRIPMISMKASLSGTLSSLSMQNLGIKLMLLRVFWLLQQNAKLRALSFGPSNDREEFYYVNRMIHCLAVFDEVFEINVITWTAVISGLAKNHFYEDSLKLFAKMHLGSVVLNTLIYMSSLVACFGLQTLREGRQIHGRLWKLGIQSDLCIESALMDMHSKCGNVKDAWQIFDSAQEIDEVSMTIILLSSSQNGFEVEAIQFFVKMFKEGIQMDPNMVSAVLGVFGEDTSLGLAFARHEDGPKALQLYEEMVSKGVQATDVTFLSLLHACSHVGLVEKGMEFLRSMFEVHRIYLRTEHYACVVDMLGWASLLNEAKTFIEGLPMKPDVHVWQALLGACSLHGNSELGKYAADQLRSATLKNPIPYVLMANIYSSAGEWKDRARTIKRMKEMGVVKEIGIF</sequence>
<dbReference type="InterPro" id="IPR046960">
    <property type="entry name" value="PPR_At4g14850-like_plant"/>
</dbReference>
<dbReference type="InterPro" id="IPR046848">
    <property type="entry name" value="E_motif"/>
</dbReference>
<dbReference type="NCBIfam" id="TIGR00756">
    <property type="entry name" value="PPR"/>
    <property type="match status" value="1"/>
</dbReference>
<evidence type="ECO:0000256" key="1">
    <source>
        <dbReference type="ARBA" id="ARBA00022737"/>
    </source>
</evidence>
<dbReference type="AlphaFoldDB" id="A0AAV5IIV5"/>
<keyword evidence="4" id="KW-1185">Reference proteome</keyword>
<dbReference type="Pfam" id="PF01535">
    <property type="entry name" value="PPR"/>
    <property type="match status" value="4"/>
</dbReference>
<dbReference type="GO" id="GO:0009451">
    <property type="term" value="P:RNA modification"/>
    <property type="evidence" value="ECO:0007669"/>
    <property type="project" value="InterPro"/>
</dbReference>
<dbReference type="PANTHER" id="PTHR47926:SF374">
    <property type="entry name" value="PENTATRICOPEPTIDE REPEAT-CONTAINING PROTEIN"/>
    <property type="match status" value="1"/>
</dbReference>
<dbReference type="PANTHER" id="PTHR47926">
    <property type="entry name" value="PENTATRICOPEPTIDE REPEAT-CONTAINING PROTEIN"/>
    <property type="match status" value="1"/>
</dbReference>
<proteinExistence type="predicted"/>
<reference evidence="3 4" key="1">
    <citation type="journal article" date="2021" name="Commun. Biol.">
        <title>The genome of Shorea leprosula (Dipterocarpaceae) highlights the ecological relevance of drought in aseasonal tropical rainforests.</title>
        <authorList>
            <person name="Ng K.K.S."/>
            <person name="Kobayashi M.J."/>
            <person name="Fawcett J.A."/>
            <person name="Hatakeyama M."/>
            <person name="Paape T."/>
            <person name="Ng C.H."/>
            <person name="Ang C.C."/>
            <person name="Tnah L.H."/>
            <person name="Lee C.T."/>
            <person name="Nishiyama T."/>
            <person name="Sese J."/>
            <person name="O'Brien M.J."/>
            <person name="Copetti D."/>
            <person name="Mohd Noor M.I."/>
            <person name="Ong R.C."/>
            <person name="Putra M."/>
            <person name="Sireger I.Z."/>
            <person name="Indrioko S."/>
            <person name="Kosugi Y."/>
            <person name="Izuno A."/>
            <person name="Isagi Y."/>
            <person name="Lee S.L."/>
            <person name="Shimizu K.K."/>
        </authorList>
    </citation>
    <scope>NUCLEOTIDE SEQUENCE [LARGE SCALE GENOMIC DNA]</scope>
    <source>
        <strain evidence="3">214</strain>
    </source>
</reference>